<evidence type="ECO:0000313" key="2">
    <source>
        <dbReference type="EMBL" id="GIH20711.1"/>
    </source>
</evidence>
<comment type="caution">
    <text evidence="2">The sequence shown here is derived from an EMBL/GenBank/DDBJ whole genome shotgun (WGS) entry which is preliminary data.</text>
</comment>
<evidence type="ECO:0000256" key="1">
    <source>
        <dbReference type="SAM" id="MobiDB-lite"/>
    </source>
</evidence>
<feature type="region of interest" description="Disordered" evidence="1">
    <location>
        <begin position="1"/>
        <end position="21"/>
    </location>
</feature>
<protein>
    <submittedName>
        <fullName evidence="2">Uncharacterized protein</fullName>
    </submittedName>
</protein>
<sequence length="136" mass="14762">MGADAYSGAVETPEAKSAAGNGWTAWREVARRRQEIVTRIRKRSAGKTGKEVEADLRVEFERAGIPQPPERIALLGKGIGRGRPGLLRSVGRAVGSVARGQMPEGVHARRHRLVGDRWVDIDVSTDPAAQLAIRSF</sequence>
<organism evidence="2 3">
    <name type="scientific">Rugosimonospora africana</name>
    <dbReference type="NCBI Taxonomy" id="556532"/>
    <lineage>
        <taxon>Bacteria</taxon>
        <taxon>Bacillati</taxon>
        <taxon>Actinomycetota</taxon>
        <taxon>Actinomycetes</taxon>
        <taxon>Micromonosporales</taxon>
        <taxon>Micromonosporaceae</taxon>
        <taxon>Rugosimonospora</taxon>
    </lineage>
</organism>
<keyword evidence="3" id="KW-1185">Reference proteome</keyword>
<dbReference type="AlphaFoldDB" id="A0A8J3VWD0"/>
<gene>
    <name evidence="2" type="ORF">Raf01_88830</name>
</gene>
<dbReference type="Proteomes" id="UP000642748">
    <property type="component" value="Unassembled WGS sequence"/>
</dbReference>
<reference evidence="2" key="1">
    <citation type="submission" date="2021-01" db="EMBL/GenBank/DDBJ databases">
        <title>Whole genome shotgun sequence of Rugosimonospora africana NBRC 104875.</title>
        <authorList>
            <person name="Komaki H."/>
            <person name="Tamura T."/>
        </authorList>
    </citation>
    <scope>NUCLEOTIDE SEQUENCE</scope>
    <source>
        <strain evidence="2">NBRC 104875</strain>
    </source>
</reference>
<accession>A0A8J3VWD0</accession>
<evidence type="ECO:0000313" key="3">
    <source>
        <dbReference type="Proteomes" id="UP000642748"/>
    </source>
</evidence>
<name>A0A8J3VWD0_9ACTN</name>
<proteinExistence type="predicted"/>
<dbReference type="EMBL" id="BONZ01000103">
    <property type="protein sequence ID" value="GIH20711.1"/>
    <property type="molecule type" value="Genomic_DNA"/>
</dbReference>